<comment type="similarity">
    <text evidence="2">Belongs to the ATPase alpha/beta chains family.</text>
</comment>
<evidence type="ECO:0000256" key="5">
    <source>
        <dbReference type="ARBA" id="ARBA00022840"/>
    </source>
</evidence>
<dbReference type="AlphaFoldDB" id="A0A7X9E7X7"/>
<dbReference type="GO" id="GO:0005524">
    <property type="term" value="F:ATP binding"/>
    <property type="evidence" value="ECO:0007669"/>
    <property type="project" value="UniProtKB-KW"/>
</dbReference>
<dbReference type="NCBIfam" id="TIGR01039">
    <property type="entry name" value="atpD"/>
    <property type="match status" value="1"/>
</dbReference>
<keyword evidence="6" id="KW-1278">Translocase</keyword>
<evidence type="ECO:0000256" key="3">
    <source>
        <dbReference type="ARBA" id="ARBA00022448"/>
    </source>
</evidence>
<evidence type="ECO:0000256" key="1">
    <source>
        <dbReference type="ARBA" id="ARBA00004370"/>
    </source>
</evidence>
<dbReference type="Pfam" id="PF00006">
    <property type="entry name" value="ATP-synt_ab"/>
    <property type="match status" value="1"/>
</dbReference>
<dbReference type="Pfam" id="PF22919">
    <property type="entry name" value="ATP-synt_VA_C"/>
    <property type="match status" value="1"/>
</dbReference>
<dbReference type="InterPro" id="IPR003593">
    <property type="entry name" value="AAA+_ATPase"/>
</dbReference>
<dbReference type="GO" id="GO:0045259">
    <property type="term" value="C:proton-transporting ATP synthase complex"/>
    <property type="evidence" value="ECO:0007669"/>
    <property type="project" value="UniProtKB-KW"/>
</dbReference>
<evidence type="ECO:0000256" key="4">
    <source>
        <dbReference type="ARBA" id="ARBA00022741"/>
    </source>
</evidence>
<dbReference type="InterPro" id="IPR055190">
    <property type="entry name" value="ATP-synt_VA_C"/>
</dbReference>
<dbReference type="Proteomes" id="UP000590542">
    <property type="component" value="Unassembled WGS sequence"/>
</dbReference>
<keyword evidence="9" id="KW-0139">CF(1)</keyword>
<evidence type="ECO:0000256" key="9">
    <source>
        <dbReference type="ARBA" id="ARBA00023196"/>
    </source>
</evidence>
<dbReference type="SUPFAM" id="SSF52540">
    <property type="entry name" value="P-loop containing nucleoside triphosphate hydrolases"/>
    <property type="match status" value="1"/>
</dbReference>
<dbReference type="Gene3D" id="3.40.50.300">
    <property type="entry name" value="P-loop containing nucleotide triphosphate hydrolases"/>
    <property type="match status" value="1"/>
</dbReference>
<evidence type="ECO:0000313" key="12">
    <source>
        <dbReference type="EMBL" id="NMB91932.1"/>
    </source>
</evidence>
<evidence type="ECO:0000256" key="10">
    <source>
        <dbReference type="ARBA" id="ARBA00023310"/>
    </source>
</evidence>
<keyword evidence="3" id="KW-0813">Transport</keyword>
<dbReference type="InterPro" id="IPR050053">
    <property type="entry name" value="ATPase_alpha/beta_chains"/>
</dbReference>
<evidence type="ECO:0000256" key="7">
    <source>
        <dbReference type="ARBA" id="ARBA00023065"/>
    </source>
</evidence>
<evidence type="ECO:0000313" key="13">
    <source>
        <dbReference type="Proteomes" id="UP000590542"/>
    </source>
</evidence>
<dbReference type="InterPro" id="IPR005722">
    <property type="entry name" value="ATP_synth_F1_bsu"/>
</dbReference>
<dbReference type="InterPro" id="IPR036121">
    <property type="entry name" value="ATPase_F1/V1/A1_a/bsu_N_sf"/>
</dbReference>
<dbReference type="InterPro" id="IPR024034">
    <property type="entry name" value="ATPase_F1/V1_b/a_C"/>
</dbReference>
<dbReference type="EMBL" id="JAAZNV010000012">
    <property type="protein sequence ID" value="NMB91932.1"/>
    <property type="molecule type" value="Genomic_DNA"/>
</dbReference>
<comment type="caution">
    <text evidence="12">The sequence shown here is derived from an EMBL/GenBank/DDBJ whole genome shotgun (WGS) entry which is preliminary data.</text>
</comment>
<keyword evidence="7" id="KW-0406">Ion transport</keyword>
<name>A0A7X9E7X7_UNCKA</name>
<organism evidence="12 13">
    <name type="scientific">candidate division WWE3 bacterium</name>
    <dbReference type="NCBI Taxonomy" id="2053526"/>
    <lineage>
        <taxon>Bacteria</taxon>
        <taxon>Katanobacteria</taxon>
    </lineage>
</organism>
<proteinExistence type="inferred from homology"/>
<comment type="subcellular location">
    <subcellularLocation>
        <location evidence="1">Membrane</location>
    </subcellularLocation>
</comment>
<dbReference type="Gene3D" id="2.40.10.170">
    <property type="match status" value="1"/>
</dbReference>
<gene>
    <name evidence="12" type="ORF">GYA37_03765</name>
</gene>
<dbReference type="InterPro" id="IPR000194">
    <property type="entry name" value="ATPase_F1/V1/A1_a/bsu_nucl-bd"/>
</dbReference>
<feature type="domain" description="AAA+ ATPase" evidence="11">
    <location>
        <begin position="145"/>
        <end position="307"/>
    </location>
</feature>
<dbReference type="InterPro" id="IPR027417">
    <property type="entry name" value="P-loop_NTPase"/>
</dbReference>
<sequence>MEVKEPFGKIINIKDVVVEVEFNDDPKPEIHDMLTLQEDKSVKLQVAESAGPERFYCINLSTSAPLYRGATVVNTNEKMKVPVGERTLGRVMDLFGNPLDGLGPIEAKDKSEIFKEAPSYSETSDDVTFMETGIKIVDLFAPLLKGGKVGLFGGSGVGKTVLLTEILHNIINKDLGKNMSVFCGVGERSREGQELYKELQNGGVLPYVSLIFGQMGENASVRFLTAHSATSVAEYLRDEMGKNVIFFMDNIFRFAQAGNELSLLMNNIPSEDGYQATLSSEVAHIHERLVSRNNNFITTIEAIYLPEDDLFDQAAQSVFGYLDSSIVLSRDAYRDGRLPAVDILNSDSDALTPKNVSSKHYFVANTAKSLLKKAELLERIVSLVGESELSDEDRIIYQRANKIRNYMTQNFFVTEAQTGKKGIYVSVEDTINDVKDILDGKYDNLTEDKFLFIGKLLDIDKV</sequence>
<keyword evidence="4" id="KW-0547">Nucleotide-binding</keyword>
<dbReference type="PANTHER" id="PTHR15184">
    <property type="entry name" value="ATP SYNTHASE"/>
    <property type="match status" value="1"/>
</dbReference>
<evidence type="ECO:0000256" key="2">
    <source>
        <dbReference type="ARBA" id="ARBA00008936"/>
    </source>
</evidence>
<dbReference type="Gene3D" id="1.10.1140.10">
    <property type="entry name" value="Bovine Mitochondrial F1-atpase, Atp Synthase Beta Chain, Chain D, domain 3"/>
    <property type="match status" value="1"/>
</dbReference>
<dbReference type="SUPFAM" id="SSF47917">
    <property type="entry name" value="C-terminal domain of alpha and beta subunits of F1 ATP synthase"/>
    <property type="match status" value="1"/>
</dbReference>
<keyword evidence="5" id="KW-0067">ATP-binding</keyword>
<evidence type="ECO:0000256" key="6">
    <source>
        <dbReference type="ARBA" id="ARBA00022967"/>
    </source>
</evidence>
<keyword evidence="8" id="KW-0472">Membrane</keyword>
<evidence type="ECO:0000256" key="8">
    <source>
        <dbReference type="ARBA" id="ARBA00023136"/>
    </source>
</evidence>
<dbReference type="PANTHER" id="PTHR15184:SF71">
    <property type="entry name" value="ATP SYNTHASE SUBUNIT BETA, MITOCHONDRIAL"/>
    <property type="match status" value="1"/>
</dbReference>
<dbReference type="SMART" id="SM00382">
    <property type="entry name" value="AAA"/>
    <property type="match status" value="1"/>
</dbReference>
<keyword evidence="10" id="KW-0066">ATP synthesis</keyword>
<accession>A0A7X9E7X7</accession>
<dbReference type="GO" id="GO:0046933">
    <property type="term" value="F:proton-transporting ATP synthase activity, rotational mechanism"/>
    <property type="evidence" value="ECO:0007669"/>
    <property type="project" value="InterPro"/>
</dbReference>
<evidence type="ECO:0000259" key="11">
    <source>
        <dbReference type="SMART" id="SM00382"/>
    </source>
</evidence>
<protein>
    <submittedName>
        <fullName evidence="12">F0F1 ATP synthase subunit beta</fullName>
    </submittedName>
</protein>
<reference evidence="12 13" key="1">
    <citation type="journal article" date="2020" name="Biotechnol. Biofuels">
        <title>New insights from the biogas microbiome by comprehensive genome-resolved metagenomics of nearly 1600 species originating from multiple anaerobic digesters.</title>
        <authorList>
            <person name="Campanaro S."/>
            <person name="Treu L."/>
            <person name="Rodriguez-R L.M."/>
            <person name="Kovalovszki A."/>
            <person name="Ziels R.M."/>
            <person name="Maus I."/>
            <person name="Zhu X."/>
            <person name="Kougias P.G."/>
            <person name="Basile A."/>
            <person name="Luo G."/>
            <person name="Schluter A."/>
            <person name="Konstantinidis K.T."/>
            <person name="Angelidaki I."/>
        </authorList>
    </citation>
    <scope>NUCLEOTIDE SEQUENCE [LARGE SCALE GENOMIC DNA]</scope>
    <source>
        <strain evidence="12">AS27yjCOA_202</strain>
    </source>
</reference>
<dbReference type="SUPFAM" id="SSF50615">
    <property type="entry name" value="N-terminal domain of alpha and beta subunits of F1 ATP synthase"/>
    <property type="match status" value="1"/>
</dbReference>